<protein>
    <recommendedName>
        <fullName evidence="4">DUF1648 domain-containing protein</fullName>
    </recommendedName>
</protein>
<evidence type="ECO:0008006" key="4">
    <source>
        <dbReference type="Google" id="ProtNLM"/>
    </source>
</evidence>
<accession>A0ABU1MWW0</accession>
<feature type="transmembrane region" description="Helical" evidence="1">
    <location>
        <begin position="89"/>
        <end position="112"/>
    </location>
</feature>
<name>A0ABU1MWW0_9CAUL</name>
<keyword evidence="1" id="KW-1133">Transmembrane helix</keyword>
<dbReference type="EMBL" id="JAVDRL010000004">
    <property type="protein sequence ID" value="MDR6530657.1"/>
    <property type="molecule type" value="Genomic_DNA"/>
</dbReference>
<evidence type="ECO:0000313" key="3">
    <source>
        <dbReference type="Proteomes" id="UP001262754"/>
    </source>
</evidence>
<feature type="transmembrane region" description="Helical" evidence="1">
    <location>
        <begin position="143"/>
        <end position="161"/>
    </location>
</feature>
<keyword evidence="1" id="KW-0812">Transmembrane</keyword>
<feature type="transmembrane region" description="Helical" evidence="1">
    <location>
        <begin position="54"/>
        <end position="77"/>
    </location>
</feature>
<keyword evidence="1" id="KW-0472">Membrane</keyword>
<evidence type="ECO:0000256" key="1">
    <source>
        <dbReference type="SAM" id="Phobius"/>
    </source>
</evidence>
<organism evidence="2 3">
    <name type="scientific">Caulobacter rhizosphaerae</name>
    <dbReference type="NCBI Taxonomy" id="2010972"/>
    <lineage>
        <taxon>Bacteria</taxon>
        <taxon>Pseudomonadati</taxon>
        <taxon>Pseudomonadota</taxon>
        <taxon>Alphaproteobacteria</taxon>
        <taxon>Caulobacterales</taxon>
        <taxon>Caulobacteraceae</taxon>
        <taxon>Caulobacter</taxon>
    </lineage>
</organism>
<evidence type="ECO:0000313" key="2">
    <source>
        <dbReference type="EMBL" id="MDR6530657.1"/>
    </source>
</evidence>
<sequence length="190" mass="20593">MHAQDDQDRAFDALFEPHGDGYLVFGKRGGALFSVQERDAYVAAHRKAKPGRKALPIITTVTLGVALIEFVTLNAALQWWPAFRSSADAVVAGVVAIALILPVALMGCLAYPSLSLISRVRREADRRAPLAPPRETPPWTHKLPNWIAFLGVIGFGVASLGWATLTWPWILAGCGLGGLVLYVVSRPTRK</sequence>
<gene>
    <name evidence="2" type="ORF">J2800_001396</name>
</gene>
<proteinExistence type="predicted"/>
<feature type="transmembrane region" description="Helical" evidence="1">
    <location>
        <begin position="167"/>
        <end position="184"/>
    </location>
</feature>
<comment type="caution">
    <text evidence="2">The sequence shown here is derived from an EMBL/GenBank/DDBJ whole genome shotgun (WGS) entry which is preliminary data.</text>
</comment>
<dbReference type="RefSeq" id="WP_310030271.1">
    <property type="nucleotide sequence ID" value="NZ_JAVDRL010000004.1"/>
</dbReference>
<keyword evidence="3" id="KW-1185">Reference proteome</keyword>
<dbReference type="Proteomes" id="UP001262754">
    <property type="component" value="Unassembled WGS sequence"/>
</dbReference>
<reference evidence="2 3" key="1">
    <citation type="submission" date="2023-07" db="EMBL/GenBank/DDBJ databases">
        <title>Sorghum-associated microbial communities from plants grown in Nebraska, USA.</title>
        <authorList>
            <person name="Schachtman D."/>
        </authorList>
    </citation>
    <scope>NUCLEOTIDE SEQUENCE [LARGE SCALE GENOMIC DNA]</scope>
    <source>
        <strain evidence="2 3">DS2154</strain>
    </source>
</reference>